<sequence length="1016" mass="114950">MANLPILQFEEKIVETVEKNSVVVIIGETGSGKSTQLSQILHRHGYTKSGVIAITQPRRVAAVSVARRVAQELDVPLGEDVGYAIRFEDRTSSKTRIKYLTDGVLLRESLSNPMLDDYSVIILDEAHERSLNTDILLGLVKRLVRIRASNFKVLITSATLDGEKVSEFFSGCPVLNVPGKLYPVEILYSKERPVSYIESSLKVAIDIHVCEPEGDILIFMTGQDDIEKLVSKLEEKVRSLAEGSCMDAIIYPLHGSLPPEMQVRVFSPPPPNCRRFIVATNIAETSLTVDGVVYVIDSGYVKQRQYNPSSGMYSLDVIQISKVQANQRAGRAGRTRPGKCYRLYPLAVYRDDFLDATIPEIQRTSLAGSVLYLKSLDLPDIDILKFDFLDAPSSESLEDALKQLYFIDAIDENGAITRIGRTMSELPLEPSLSRTLIEANENGCLSQALTVVAMLSAETTLLPARSKPSEKKRKHDDDSNLPNGSGFGDHIQLLQIFESWDRTNYDPAWCKENGMQVRGMVFVKDVRRQLCQIMQKISKDRLEVGAHGRKSSSRDDYRKLRKALCVGNANQIAERMLRHNGYRTLSFQSQLVQVHPSSVLSADNDGMLPNYVVYHELISTTRPFMRNVCAVDMSWVAPIKRKIEKLNVRKLSGGPAPSFKKPEEKTELSKNDPETPAVSENVESRIEAAREREMKQSSCCEVWRWNKEAEMNAMSDCLKHCSFIAIDTEFPGCLKETPMEASEETRYRSMKYNVENTHLIQLGLTLFAGEFSKTWEINFSDFNEWKDLKNEKSIAFLKSNGLDLEKIREEGIGIEEFFKEFTQMILKEKEMTWVTFEGSYDKAYLVKGLTGGKPLPETLEEFDETVERLLGERVYDVKKMAGSCRGLSSRFGLQRIADAFQMRRVGMAHHAGSDSELTARVFTKLTFELCKRNQSLRADDLQYQQDLLMTLDLHNRKLILRPDDLLYQLYQQDLLMTTCYLPQPPPIPRPVMFAAHPNPYFGGGYYGMPVRGMNYV</sequence>
<evidence type="ECO:0000256" key="8">
    <source>
        <dbReference type="ARBA" id="ARBA00022722"/>
    </source>
</evidence>
<dbReference type="SMART" id="SM00487">
    <property type="entry name" value="DEXDc"/>
    <property type="match status" value="1"/>
</dbReference>
<evidence type="ECO:0000256" key="22">
    <source>
        <dbReference type="SAM" id="MobiDB-lite"/>
    </source>
</evidence>
<dbReference type="InterPro" id="IPR049945">
    <property type="entry name" value="AAA_22"/>
</dbReference>
<keyword evidence="18" id="KW-0804">Transcription</keyword>
<dbReference type="InterPro" id="IPR014001">
    <property type="entry name" value="Helicase_ATP-bd"/>
</dbReference>
<dbReference type="InterPro" id="IPR036397">
    <property type="entry name" value="RNaseH_sf"/>
</dbReference>
<dbReference type="InterPro" id="IPR007502">
    <property type="entry name" value="Helicase-assoc_dom"/>
</dbReference>
<evidence type="ECO:0000256" key="9">
    <source>
        <dbReference type="ARBA" id="ARBA00022723"/>
    </source>
</evidence>
<dbReference type="GO" id="GO:0005524">
    <property type="term" value="F:ATP binding"/>
    <property type="evidence" value="ECO:0007669"/>
    <property type="project" value="UniProtKB-KW"/>
</dbReference>
<dbReference type="Pfam" id="PF04408">
    <property type="entry name" value="WHD_HA2"/>
    <property type="match status" value="1"/>
</dbReference>
<dbReference type="GO" id="GO:0003724">
    <property type="term" value="F:RNA helicase activity"/>
    <property type="evidence" value="ECO:0007669"/>
    <property type="project" value="UniProtKB-EC"/>
</dbReference>
<dbReference type="InterPro" id="IPR012337">
    <property type="entry name" value="RNaseH-like_sf"/>
</dbReference>
<evidence type="ECO:0000256" key="18">
    <source>
        <dbReference type="ARBA" id="ARBA00023163"/>
    </source>
</evidence>
<keyword evidence="12" id="KW-0378">Hydrolase</keyword>
<evidence type="ECO:0000256" key="17">
    <source>
        <dbReference type="ARBA" id="ARBA00023015"/>
    </source>
</evidence>
<dbReference type="InterPro" id="IPR006941">
    <property type="entry name" value="RNase_CAF1"/>
</dbReference>
<keyword evidence="10" id="KW-0507">mRNA processing</keyword>
<keyword evidence="11" id="KW-0547">Nucleotide-binding</keyword>
<evidence type="ECO:0000256" key="20">
    <source>
        <dbReference type="ARBA" id="ARBA00025148"/>
    </source>
</evidence>
<dbReference type="SUPFAM" id="SSF52540">
    <property type="entry name" value="P-loop containing nucleoside triphosphate hydrolases"/>
    <property type="match status" value="1"/>
</dbReference>
<dbReference type="SMART" id="SM00847">
    <property type="entry name" value="HA2"/>
    <property type="match status" value="1"/>
</dbReference>
<organism evidence="25 26">
    <name type="scientific">Arabidopsis arenosa</name>
    <name type="common">Sand rock-cress</name>
    <name type="synonym">Cardaminopsis arenosa</name>
    <dbReference type="NCBI Taxonomy" id="38785"/>
    <lineage>
        <taxon>Eukaryota</taxon>
        <taxon>Viridiplantae</taxon>
        <taxon>Streptophyta</taxon>
        <taxon>Embryophyta</taxon>
        <taxon>Tracheophyta</taxon>
        <taxon>Spermatophyta</taxon>
        <taxon>Magnoliopsida</taxon>
        <taxon>eudicotyledons</taxon>
        <taxon>Gunneridae</taxon>
        <taxon>Pentapetalae</taxon>
        <taxon>rosids</taxon>
        <taxon>malvids</taxon>
        <taxon>Brassicales</taxon>
        <taxon>Brassicaceae</taxon>
        <taxon>Camelineae</taxon>
        <taxon>Arabidopsis</taxon>
    </lineage>
</organism>
<dbReference type="SMART" id="SM00382">
    <property type="entry name" value="AAA"/>
    <property type="match status" value="1"/>
</dbReference>
<dbReference type="EMBL" id="LR999451">
    <property type="protein sequence ID" value="CAE5958671.1"/>
    <property type="molecule type" value="Genomic_DNA"/>
</dbReference>
<dbReference type="FunFam" id="3.40.50.300:FF:000145">
    <property type="entry name" value="probable ATP-dependent RNA helicase DHX40"/>
    <property type="match status" value="1"/>
</dbReference>
<dbReference type="GO" id="GO:0005737">
    <property type="term" value="C:cytoplasm"/>
    <property type="evidence" value="ECO:0007669"/>
    <property type="project" value="UniProtKB-SubCell"/>
</dbReference>
<evidence type="ECO:0000259" key="24">
    <source>
        <dbReference type="PROSITE" id="PS51194"/>
    </source>
</evidence>
<dbReference type="InterPro" id="IPR027417">
    <property type="entry name" value="P-loop_NTPase"/>
</dbReference>
<comment type="catalytic activity">
    <reaction evidence="21">
        <text>ATP + H2O = ADP + phosphate + H(+)</text>
        <dbReference type="Rhea" id="RHEA:13065"/>
        <dbReference type="ChEBI" id="CHEBI:15377"/>
        <dbReference type="ChEBI" id="CHEBI:15378"/>
        <dbReference type="ChEBI" id="CHEBI:30616"/>
        <dbReference type="ChEBI" id="CHEBI:43474"/>
        <dbReference type="ChEBI" id="CHEBI:456216"/>
        <dbReference type="EC" id="3.6.4.13"/>
    </reaction>
</comment>
<evidence type="ECO:0000256" key="11">
    <source>
        <dbReference type="ARBA" id="ARBA00022741"/>
    </source>
</evidence>
<dbReference type="InterPro" id="IPR048333">
    <property type="entry name" value="HA2_WH"/>
</dbReference>
<dbReference type="FunFam" id="3.40.50.300:FF:001388">
    <property type="entry name" value="Probable pre-mRNA-splicing factor ATP-dependent RNA helicase DEAH4"/>
    <property type="match status" value="1"/>
</dbReference>
<reference evidence="25" key="1">
    <citation type="submission" date="2021-01" db="EMBL/GenBank/DDBJ databases">
        <authorList>
            <person name="Bezrukov I."/>
        </authorList>
    </citation>
    <scope>NUCLEOTIDE SEQUENCE</scope>
</reference>
<dbReference type="Proteomes" id="UP000682877">
    <property type="component" value="Chromosome 1"/>
</dbReference>
<dbReference type="GO" id="GO:0003723">
    <property type="term" value="F:RNA binding"/>
    <property type="evidence" value="ECO:0007669"/>
    <property type="project" value="UniProtKB-KW"/>
</dbReference>
<evidence type="ECO:0000256" key="5">
    <source>
        <dbReference type="ARBA" id="ARBA00008372"/>
    </source>
</evidence>
<evidence type="ECO:0000256" key="12">
    <source>
        <dbReference type="ARBA" id="ARBA00022801"/>
    </source>
</evidence>
<dbReference type="Pfam" id="PF21010">
    <property type="entry name" value="HA2_C"/>
    <property type="match status" value="1"/>
</dbReference>
<accession>A0A8S1ZIW1</accession>
<keyword evidence="10" id="KW-0747">Spliceosome</keyword>
<dbReference type="SUPFAM" id="SSF53098">
    <property type="entry name" value="Ribonuclease H-like"/>
    <property type="match status" value="1"/>
</dbReference>
<dbReference type="InterPro" id="IPR002464">
    <property type="entry name" value="DNA/RNA_helicase_DEAH_CS"/>
</dbReference>
<dbReference type="PROSITE" id="PS51192">
    <property type="entry name" value="HELICASE_ATP_BIND_1"/>
    <property type="match status" value="1"/>
</dbReference>
<evidence type="ECO:0000256" key="2">
    <source>
        <dbReference type="ARBA" id="ARBA00001968"/>
    </source>
</evidence>
<evidence type="ECO:0000256" key="15">
    <source>
        <dbReference type="ARBA" id="ARBA00022840"/>
    </source>
</evidence>
<comment type="subunit">
    <text evidence="6">Component of the CCR4-NOT complex, at least composed of CRR4 and CAF1 proteins.</text>
</comment>
<dbReference type="CDD" id="cd18791">
    <property type="entry name" value="SF2_C_RHA"/>
    <property type="match status" value="1"/>
</dbReference>
<dbReference type="InterPro" id="IPR001650">
    <property type="entry name" value="Helicase_C-like"/>
</dbReference>
<keyword evidence="16" id="KW-0694">RNA-binding</keyword>
<feature type="domain" description="Helicase C-terminal" evidence="24">
    <location>
        <begin position="204"/>
        <end position="377"/>
    </location>
</feature>
<evidence type="ECO:0000256" key="1">
    <source>
        <dbReference type="ARBA" id="ARBA00001663"/>
    </source>
</evidence>
<dbReference type="Pfam" id="PF04857">
    <property type="entry name" value="CAF1"/>
    <property type="match status" value="1"/>
</dbReference>
<keyword evidence="17" id="KW-0805">Transcription regulation</keyword>
<dbReference type="SMART" id="SM00490">
    <property type="entry name" value="HELICc"/>
    <property type="match status" value="1"/>
</dbReference>
<evidence type="ECO:0000256" key="19">
    <source>
        <dbReference type="ARBA" id="ARBA00023242"/>
    </source>
</evidence>
<keyword evidence="8" id="KW-0540">Nuclease</keyword>
<keyword evidence="10" id="KW-0508">mRNA splicing</keyword>
<dbReference type="GO" id="GO:0016887">
    <property type="term" value="F:ATP hydrolysis activity"/>
    <property type="evidence" value="ECO:0007669"/>
    <property type="project" value="InterPro"/>
</dbReference>
<dbReference type="Gene3D" id="3.30.420.10">
    <property type="entry name" value="Ribonuclease H-like superfamily/Ribonuclease H"/>
    <property type="match status" value="1"/>
</dbReference>
<dbReference type="Pfam" id="PF00271">
    <property type="entry name" value="Helicase_C"/>
    <property type="match status" value="1"/>
</dbReference>
<evidence type="ECO:0000259" key="23">
    <source>
        <dbReference type="PROSITE" id="PS51192"/>
    </source>
</evidence>
<dbReference type="PANTHER" id="PTHR18934">
    <property type="entry name" value="ATP-DEPENDENT RNA HELICASE"/>
    <property type="match status" value="1"/>
</dbReference>
<evidence type="ECO:0000313" key="26">
    <source>
        <dbReference type="Proteomes" id="UP000682877"/>
    </source>
</evidence>
<name>A0A8S1ZIW1_ARAAE</name>
<dbReference type="PROSITE" id="PS51194">
    <property type="entry name" value="HELICASE_CTER"/>
    <property type="match status" value="1"/>
</dbReference>
<keyword evidence="15" id="KW-0067">ATP-binding</keyword>
<comment type="function">
    <text evidence="20">Ubiquitous transcription factor required for a diverse set of processes. It is a component of the CCR4 complex involved in the control of gene expression.</text>
</comment>
<dbReference type="GO" id="GO:0004535">
    <property type="term" value="F:poly(A)-specific ribonuclease activity"/>
    <property type="evidence" value="ECO:0007669"/>
    <property type="project" value="UniProtKB-EC"/>
</dbReference>
<keyword evidence="13" id="KW-0347">Helicase</keyword>
<evidence type="ECO:0000256" key="10">
    <source>
        <dbReference type="ARBA" id="ARBA00022728"/>
    </source>
</evidence>
<evidence type="ECO:0000256" key="16">
    <source>
        <dbReference type="ARBA" id="ARBA00022884"/>
    </source>
</evidence>
<comment type="cofactor">
    <cofactor evidence="2">
        <name>a divalent metal cation</name>
        <dbReference type="ChEBI" id="CHEBI:60240"/>
    </cofactor>
</comment>
<comment type="catalytic activity">
    <reaction evidence="1">
        <text>Exonucleolytic cleavage of poly(A) to 5'-AMP.</text>
        <dbReference type="EC" id="3.1.13.4"/>
    </reaction>
</comment>
<evidence type="ECO:0000256" key="14">
    <source>
        <dbReference type="ARBA" id="ARBA00022839"/>
    </source>
</evidence>
<dbReference type="InterPro" id="IPR011709">
    <property type="entry name" value="DEAD-box_helicase_OB_fold"/>
</dbReference>
<dbReference type="Pfam" id="PF07717">
    <property type="entry name" value="OB_NTP_bind"/>
    <property type="match status" value="1"/>
</dbReference>
<dbReference type="AlphaFoldDB" id="A0A8S1ZIW1"/>
<keyword evidence="7" id="KW-0963">Cytoplasm</keyword>
<feature type="domain" description="Helicase ATP-binding" evidence="23">
    <location>
        <begin position="14"/>
        <end position="178"/>
    </location>
</feature>
<proteinExistence type="inferred from homology"/>
<evidence type="ECO:0000256" key="21">
    <source>
        <dbReference type="ARBA" id="ARBA00047984"/>
    </source>
</evidence>
<dbReference type="PROSITE" id="PS00690">
    <property type="entry name" value="DEAH_ATP_HELICASE"/>
    <property type="match status" value="1"/>
</dbReference>
<keyword evidence="19" id="KW-0539">Nucleus</keyword>
<comment type="subcellular location">
    <subcellularLocation>
        <location evidence="4">Cytoplasm</location>
    </subcellularLocation>
    <subcellularLocation>
        <location evidence="3">Nucleus</location>
    </subcellularLocation>
</comment>
<keyword evidence="14" id="KW-0269">Exonuclease</keyword>
<gene>
    <name evidence="25" type="ORF">AARE701A_LOCUS2257</name>
</gene>
<dbReference type="Pfam" id="PF13401">
    <property type="entry name" value="AAA_22"/>
    <property type="match status" value="1"/>
</dbReference>
<dbReference type="FunFam" id="3.30.420.10:FF:000223">
    <property type="entry name" value="Probable CCR4-associated factor 1 homolog 5"/>
    <property type="match status" value="1"/>
</dbReference>
<feature type="region of interest" description="Disordered" evidence="22">
    <location>
        <begin position="463"/>
        <end position="486"/>
    </location>
</feature>
<keyword evidence="9" id="KW-0479">Metal-binding</keyword>
<dbReference type="GO" id="GO:0005681">
    <property type="term" value="C:spliceosomal complex"/>
    <property type="evidence" value="ECO:0007669"/>
    <property type="project" value="UniProtKB-KW"/>
</dbReference>
<evidence type="ECO:0000256" key="6">
    <source>
        <dbReference type="ARBA" id="ARBA00011757"/>
    </source>
</evidence>
<dbReference type="Gene3D" id="3.40.50.300">
    <property type="entry name" value="P-loop containing nucleotide triphosphate hydrolases"/>
    <property type="match status" value="2"/>
</dbReference>
<evidence type="ECO:0000256" key="13">
    <source>
        <dbReference type="ARBA" id="ARBA00022806"/>
    </source>
</evidence>
<dbReference type="GO" id="GO:0046872">
    <property type="term" value="F:metal ion binding"/>
    <property type="evidence" value="ECO:0007669"/>
    <property type="project" value="UniProtKB-KW"/>
</dbReference>
<feature type="compositionally biased region" description="Basic and acidic residues" evidence="22">
    <location>
        <begin position="660"/>
        <end position="673"/>
    </location>
</feature>
<keyword evidence="26" id="KW-1185">Reference proteome</keyword>
<dbReference type="InterPro" id="IPR003593">
    <property type="entry name" value="AAA+_ATPase"/>
</dbReference>
<feature type="region of interest" description="Disordered" evidence="22">
    <location>
        <begin position="652"/>
        <end position="682"/>
    </location>
</feature>
<evidence type="ECO:0000256" key="4">
    <source>
        <dbReference type="ARBA" id="ARBA00004496"/>
    </source>
</evidence>
<dbReference type="Gene3D" id="1.20.120.1080">
    <property type="match status" value="1"/>
</dbReference>
<comment type="similarity">
    <text evidence="5">Belongs to the CAF1 family.</text>
</comment>
<evidence type="ECO:0000256" key="3">
    <source>
        <dbReference type="ARBA" id="ARBA00004123"/>
    </source>
</evidence>
<dbReference type="PANTHER" id="PTHR18934:SF234">
    <property type="entry name" value="PRE-MRNA-SPLICING FACTOR ATP-DEPENDENT RNA HELICASE DEAH4-RELATED"/>
    <property type="match status" value="1"/>
</dbReference>
<evidence type="ECO:0000256" key="7">
    <source>
        <dbReference type="ARBA" id="ARBA00022490"/>
    </source>
</evidence>
<protein>
    <submittedName>
        <fullName evidence="25">Uncharacterized protein</fullName>
    </submittedName>
</protein>
<evidence type="ECO:0000313" key="25">
    <source>
        <dbReference type="EMBL" id="CAE5958671.1"/>
    </source>
</evidence>